<dbReference type="GO" id="GO:0008270">
    <property type="term" value="F:zinc ion binding"/>
    <property type="evidence" value="ECO:0007669"/>
    <property type="project" value="UniProtKB-KW"/>
</dbReference>
<keyword evidence="3" id="KW-0862">Zinc</keyword>
<gene>
    <name evidence="6" type="ORF">glysoja_032149</name>
</gene>
<keyword evidence="1" id="KW-0479">Metal-binding</keyword>
<organism evidence="6">
    <name type="scientific">Glycine soja</name>
    <name type="common">Wild soybean</name>
    <dbReference type="NCBI Taxonomy" id="3848"/>
    <lineage>
        <taxon>Eukaryota</taxon>
        <taxon>Viridiplantae</taxon>
        <taxon>Streptophyta</taxon>
        <taxon>Embryophyta</taxon>
        <taxon>Tracheophyta</taxon>
        <taxon>Spermatophyta</taxon>
        <taxon>Magnoliopsida</taxon>
        <taxon>eudicotyledons</taxon>
        <taxon>Gunneridae</taxon>
        <taxon>Pentapetalae</taxon>
        <taxon>rosids</taxon>
        <taxon>fabids</taxon>
        <taxon>Fabales</taxon>
        <taxon>Fabaceae</taxon>
        <taxon>Papilionoideae</taxon>
        <taxon>50 kb inversion clade</taxon>
        <taxon>NPAAA clade</taxon>
        <taxon>indigoferoid/millettioid clade</taxon>
        <taxon>Phaseoleae</taxon>
        <taxon>Glycine</taxon>
        <taxon>Glycine subgen. Soja</taxon>
    </lineage>
</organism>
<feature type="non-terminal residue" evidence="6">
    <location>
        <position position="86"/>
    </location>
</feature>
<reference evidence="6" key="1">
    <citation type="submission" date="2014-07" db="EMBL/GenBank/DDBJ databases">
        <title>Identification of a novel salt tolerance gene in wild soybean by whole-genome sequencing.</title>
        <authorList>
            <person name="Lam H.-M."/>
            <person name="Qi X."/>
            <person name="Li M.-W."/>
            <person name="Liu X."/>
            <person name="Xie M."/>
            <person name="Ni M."/>
            <person name="Xu X."/>
        </authorList>
    </citation>
    <scope>NUCLEOTIDE SEQUENCE [LARGE SCALE GENOMIC DNA]</scope>
    <source>
        <tissue evidence="6">Root</tissue>
    </source>
</reference>
<name>A0A0B2Q8Y0_GLYSO</name>
<dbReference type="AlphaFoldDB" id="A0A0B2Q8Y0"/>
<keyword evidence="2 4" id="KW-0863">Zinc-finger</keyword>
<sequence>MERSSSSYTSEARSHMMCLCNVKAPLVTSWTKDNLGRRFYGCGLYKVTGRKWYNYFEWHDPVANSRQKRIIVALMKKVDELNLREK</sequence>
<evidence type="ECO:0000256" key="2">
    <source>
        <dbReference type="ARBA" id="ARBA00022771"/>
    </source>
</evidence>
<evidence type="ECO:0000256" key="1">
    <source>
        <dbReference type="ARBA" id="ARBA00022723"/>
    </source>
</evidence>
<evidence type="ECO:0000256" key="4">
    <source>
        <dbReference type="PROSITE-ProRule" id="PRU01343"/>
    </source>
</evidence>
<proteinExistence type="predicted"/>
<evidence type="ECO:0000259" key="5">
    <source>
        <dbReference type="PROSITE" id="PS51999"/>
    </source>
</evidence>
<protein>
    <recommendedName>
        <fullName evidence="5">GRF-type domain-containing protein</fullName>
    </recommendedName>
</protein>
<dbReference type="InterPro" id="IPR010666">
    <property type="entry name" value="Znf_GRF"/>
</dbReference>
<evidence type="ECO:0000256" key="3">
    <source>
        <dbReference type="ARBA" id="ARBA00022833"/>
    </source>
</evidence>
<dbReference type="PROSITE" id="PS51999">
    <property type="entry name" value="ZF_GRF"/>
    <property type="match status" value="1"/>
</dbReference>
<dbReference type="EMBL" id="KN660610">
    <property type="protein sequence ID" value="KHN16237.1"/>
    <property type="molecule type" value="Genomic_DNA"/>
</dbReference>
<evidence type="ECO:0000313" key="6">
    <source>
        <dbReference type="EMBL" id="KHN16237.1"/>
    </source>
</evidence>
<dbReference type="PANTHER" id="PTHR33248">
    <property type="entry name" value="ZINC ION-BINDING PROTEIN"/>
    <property type="match status" value="1"/>
</dbReference>
<feature type="domain" description="GRF-type" evidence="5">
    <location>
        <begin position="18"/>
        <end position="62"/>
    </location>
</feature>
<dbReference type="Proteomes" id="UP000053555">
    <property type="component" value="Unassembled WGS sequence"/>
</dbReference>
<accession>A0A0B2Q8Y0</accession>